<dbReference type="EMBL" id="RDQH01000343">
    <property type="protein sequence ID" value="RXH67394.1"/>
    <property type="molecule type" value="Genomic_DNA"/>
</dbReference>
<dbReference type="GO" id="GO:0005737">
    <property type="term" value="C:cytoplasm"/>
    <property type="evidence" value="ECO:0007669"/>
    <property type="project" value="UniProtKB-SubCell"/>
</dbReference>
<dbReference type="STRING" id="3750.A0A498HAU3"/>
<keyword evidence="6" id="KW-1185">Reference proteome</keyword>
<keyword evidence="4" id="KW-0539">Nucleus</keyword>
<gene>
    <name evidence="5" type="ORF">DVH24_027541</name>
</gene>
<proteinExistence type="predicted"/>
<organism evidence="5 6">
    <name type="scientific">Malus domestica</name>
    <name type="common">Apple</name>
    <name type="synonym">Pyrus malus</name>
    <dbReference type="NCBI Taxonomy" id="3750"/>
    <lineage>
        <taxon>Eukaryota</taxon>
        <taxon>Viridiplantae</taxon>
        <taxon>Streptophyta</taxon>
        <taxon>Embryophyta</taxon>
        <taxon>Tracheophyta</taxon>
        <taxon>Spermatophyta</taxon>
        <taxon>Magnoliopsida</taxon>
        <taxon>eudicotyledons</taxon>
        <taxon>Gunneridae</taxon>
        <taxon>Pentapetalae</taxon>
        <taxon>rosids</taxon>
        <taxon>fabids</taxon>
        <taxon>Rosales</taxon>
        <taxon>Rosaceae</taxon>
        <taxon>Amygdaloideae</taxon>
        <taxon>Maleae</taxon>
        <taxon>Malus</taxon>
    </lineage>
</organism>
<protein>
    <submittedName>
        <fullName evidence="5">Uncharacterized protein</fullName>
    </submittedName>
</protein>
<evidence type="ECO:0000256" key="3">
    <source>
        <dbReference type="ARBA" id="ARBA00022490"/>
    </source>
</evidence>
<evidence type="ECO:0000256" key="4">
    <source>
        <dbReference type="ARBA" id="ARBA00023242"/>
    </source>
</evidence>
<dbReference type="PANTHER" id="PTHR31250">
    <property type="entry name" value="IQ DOMAIN-CONTAINING PROTEIN IQM3"/>
    <property type="match status" value="1"/>
</dbReference>
<keyword evidence="3" id="KW-0963">Cytoplasm</keyword>
<dbReference type="AlphaFoldDB" id="A0A498HAU3"/>
<reference evidence="5 6" key="1">
    <citation type="submission" date="2018-10" db="EMBL/GenBank/DDBJ databases">
        <title>A high-quality apple genome assembly.</title>
        <authorList>
            <person name="Hu J."/>
        </authorList>
    </citation>
    <scope>NUCLEOTIDE SEQUENCE [LARGE SCALE GENOMIC DNA]</scope>
    <source>
        <strain evidence="6">cv. HFTH1</strain>
        <tissue evidence="5">Young leaf</tissue>
    </source>
</reference>
<evidence type="ECO:0000256" key="2">
    <source>
        <dbReference type="ARBA" id="ARBA00004496"/>
    </source>
</evidence>
<name>A0A498HAU3_MALDO</name>
<accession>A0A498HAU3</accession>
<evidence type="ECO:0000256" key="1">
    <source>
        <dbReference type="ARBA" id="ARBA00004123"/>
    </source>
</evidence>
<dbReference type="InterPro" id="IPR044159">
    <property type="entry name" value="IQM"/>
</dbReference>
<evidence type="ECO:0000313" key="6">
    <source>
        <dbReference type="Proteomes" id="UP000290289"/>
    </source>
</evidence>
<dbReference type="Proteomes" id="UP000290289">
    <property type="component" value="Chromosome 17"/>
</dbReference>
<evidence type="ECO:0000313" key="5">
    <source>
        <dbReference type="EMBL" id="RXH67394.1"/>
    </source>
</evidence>
<comment type="caution">
    <text evidence="5">The sequence shown here is derived from an EMBL/GenBank/DDBJ whole genome shotgun (WGS) entry which is preliminary data.</text>
</comment>
<comment type="subcellular location">
    <subcellularLocation>
        <location evidence="2">Cytoplasm</location>
    </subcellularLocation>
    <subcellularLocation>
        <location evidence="1">Nucleus</location>
    </subcellularLocation>
</comment>
<sequence length="62" mass="7396">MDFVELKKEREAYEVIAYGGKLVYKAVWCYSGHYYPIEENFLEFNSFLEEHKVDLTNVKAKI</sequence>
<dbReference type="GO" id="GO:0005634">
    <property type="term" value="C:nucleus"/>
    <property type="evidence" value="ECO:0007669"/>
    <property type="project" value="UniProtKB-SubCell"/>
</dbReference>
<dbReference type="PANTHER" id="PTHR31250:SF27">
    <property type="entry name" value="IQ DOMAIN-CONTAINING PROTEIN IQM5"/>
    <property type="match status" value="1"/>
</dbReference>